<dbReference type="RefSeq" id="WP_188429016.1">
    <property type="nucleotide sequence ID" value="NZ_BMEX01000001.1"/>
</dbReference>
<dbReference type="Proteomes" id="UP000617979">
    <property type="component" value="Unassembled WGS sequence"/>
</dbReference>
<accession>A0ABQ1G163</accession>
<sequence length="64" mass="7432">MAFLRPQLSEGTIDFVGTEHWLGEESPKEVELVLAEGMEPWDILRRLRTNAINYDMETEGLIRQ</sequence>
<proteinExistence type="predicted"/>
<protein>
    <submittedName>
        <fullName evidence="1">Uncharacterized protein</fullName>
    </submittedName>
</protein>
<dbReference type="EMBL" id="BMEX01000001">
    <property type="protein sequence ID" value="GGA33459.1"/>
    <property type="molecule type" value="Genomic_DNA"/>
</dbReference>
<evidence type="ECO:0000313" key="2">
    <source>
        <dbReference type="Proteomes" id="UP000617979"/>
    </source>
</evidence>
<keyword evidence="2" id="KW-1185">Reference proteome</keyword>
<reference evidence="2" key="1">
    <citation type="journal article" date="2019" name="Int. J. Syst. Evol. Microbiol.">
        <title>The Global Catalogue of Microorganisms (GCM) 10K type strain sequencing project: providing services to taxonomists for standard genome sequencing and annotation.</title>
        <authorList>
            <consortium name="The Broad Institute Genomics Platform"/>
            <consortium name="The Broad Institute Genome Sequencing Center for Infectious Disease"/>
            <person name="Wu L."/>
            <person name="Ma J."/>
        </authorList>
    </citation>
    <scope>NUCLEOTIDE SEQUENCE [LARGE SCALE GENOMIC DNA]</scope>
    <source>
        <strain evidence="2">CGMCC 1.12404</strain>
    </source>
</reference>
<evidence type="ECO:0000313" key="1">
    <source>
        <dbReference type="EMBL" id="GGA33459.1"/>
    </source>
</evidence>
<organism evidence="1 2">
    <name type="scientific">Kroppenstedtia guangzhouensis</name>
    <dbReference type="NCBI Taxonomy" id="1274356"/>
    <lineage>
        <taxon>Bacteria</taxon>
        <taxon>Bacillati</taxon>
        <taxon>Bacillota</taxon>
        <taxon>Bacilli</taxon>
        <taxon>Bacillales</taxon>
        <taxon>Thermoactinomycetaceae</taxon>
        <taxon>Kroppenstedtia</taxon>
    </lineage>
</organism>
<gene>
    <name evidence="1" type="ORF">GCM10007416_02720</name>
</gene>
<comment type="caution">
    <text evidence="1">The sequence shown here is derived from an EMBL/GenBank/DDBJ whole genome shotgun (WGS) entry which is preliminary data.</text>
</comment>
<name>A0ABQ1G163_9BACL</name>